<evidence type="ECO:0000313" key="3">
    <source>
        <dbReference type="Proteomes" id="UP000193067"/>
    </source>
</evidence>
<evidence type="ECO:0000256" key="1">
    <source>
        <dbReference type="SAM" id="MobiDB-lite"/>
    </source>
</evidence>
<evidence type="ECO:0000313" key="2">
    <source>
        <dbReference type="EMBL" id="OSD04141.1"/>
    </source>
</evidence>
<dbReference type="AlphaFoldDB" id="A0A1Y2IVB6"/>
<dbReference type="EMBL" id="KZ084098">
    <property type="protein sequence ID" value="OSD04141.1"/>
    <property type="molecule type" value="Genomic_DNA"/>
</dbReference>
<protein>
    <submittedName>
        <fullName evidence="2">Uncharacterized protein</fullName>
    </submittedName>
</protein>
<feature type="region of interest" description="Disordered" evidence="1">
    <location>
        <begin position="1"/>
        <end position="22"/>
    </location>
</feature>
<gene>
    <name evidence="2" type="ORF">PYCCODRAFT_181732</name>
</gene>
<proteinExistence type="predicted"/>
<sequence>MKTSNARKRTCDKPAASSTSHRRAIRTAHVYMNALAKQVNATGPGQASALCPLTVVTSRAACTPPFQASEWTVWEAQPCSDDHLRDGLCSQGTSTRLARQRCCVSTGNTLLHCIVFHLNGGDGRTLQAKILDCEAPARACASQRAIVILWTTNRGTLALRSRGTLGQHPLLDHRLRTNPLSIWGTRTYQTQRSVPQIFAGEPIGPGSQHLVKPCRPIE</sequence>
<dbReference type="Proteomes" id="UP000193067">
    <property type="component" value="Unassembled WGS sequence"/>
</dbReference>
<feature type="compositionally biased region" description="Basic residues" evidence="1">
    <location>
        <begin position="1"/>
        <end position="10"/>
    </location>
</feature>
<name>A0A1Y2IVB6_TRAC3</name>
<organism evidence="2 3">
    <name type="scientific">Trametes coccinea (strain BRFM310)</name>
    <name type="common">Pycnoporus coccineus</name>
    <dbReference type="NCBI Taxonomy" id="1353009"/>
    <lineage>
        <taxon>Eukaryota</taxon>
        <taxon>Fungi</taxon>
        <taxon>Dikarya</taxon>
        <taxon>Basidiomycota</taxon>
        <taxon>Agaricomycotina</taxon>
        <taxon>Agaricomycetes</taxon>
        <taxon>Polyporales</taxon>
        <taxon>Polyporaceae</taxon>
        <taxon>Trametes</taxon>
    </lineage>
</organism>
<keyword evidence="3" id="KW-1185">Reference proteome</keyword>
<reference evidence="2 3" key="1">
    <citation type="journal article" date="2015" name="Biotechnol. Biofuels">
        <title>Enhanced degradation of softwood versus hardwood by the white-rot fungus Pycnoporus coccineus.</title>
        <authorList>
            <person name="Couturier M."/>
            <person name="Navarro D."/>
            <person name="Chevret D."/>
            <person name="Henrissat B."/>
            <person name="Piumi F."/>
            <person name="Ruiz-Duenas F.J."/>
            <person name="Martinez A.T."/>
            <person name="Grigoriev I.V."/>
            <person name="Riley R."/>
            <person name="Lipzen A."/>
            <person name="Berrin J.G."/>
            <person name="Master E.R."/>
            <person name="Rosso M.N."/>
        </authorList>
    </citation>
    <scope>NUCLEOTIDE SEQUENCE [LARGE SCALE GENOMIC DNA]</scope>
    <source>
        <strain evidence="2 3">BRFM310</strain>
    </source>
</reference>
<accession>A0A1Y2IVB6</accession>